<evidence type="ECO:0000256" key="1">
    <source>
        <dbReference type="SAM" id="Phobius"/>
    </source>
</evidence>
<dbReference type="Proteomes" id="UP000246702">
    <property type="component" value="Unassembled WGS sequence"/>
</dbReference>
<keyword evidence="1" id="KW-0812">Transmembrane</keyword>
<comment type="caution">
    <text evidence="2">The sequence shown here is derived from an EMBL/GenBank/DDBJ whole genome shotgun (WGS) entry which is preliminary data.</text>
</comment>
<proteinExistence type="predicted"/>
<evidence type="ECO:0000313" key="3">
    <source>
        <dbReference type="Proteomes" id="UP000246702"/>
    </source>
</evidence>
<dbReference type="EMBL" id="MSFK01000005">
    <property type="protein sequence ID" value="PWY93973.1"/>
    <property type="molecule type" value="Genomic_DNA"/>
</dbReference>
<feature type="transmembrane region" description="Helical" evidence="1">
    <location>
        <begin position="28"/>
        <end position="54"/>
    </location>
</feature>
<keyword evidence="3" id="KW-1185">Reference proteome</keyword>
<keyword evidence="1" id="KW-0472">Membrane</keyword>
<protein>
    <submittedName>
        <fullName evidence="2">Uncharacterized protein</fullName>
    </submittedName>
</protein>
<keyword evidence="1" id="KW-1133">Transmembrane helix</keyword>
<reference evidence="2 3" key="1">
    <citation type="submission" date="2016-12" db="EMBL/GenBank/DDBJ databases">
        <title>The genomes of Aspergillus section Nigri reveals drivers in fungal speciation.</title>
        <authorList>
            <consortium name="DOE Joint Genome Institute"/>
            <person name="Vesth T.C."/>
            <person name="Nybo J."/>
            <person name="Theobald S."/>
            <person name="Brandl J."/>
            <person name="Frisvad J.C."/>
            <person name="Nielsen K.F."/>
            <person name="Lyhne E.K."/>
            <person name="Kogle M.E."/>
            <person name="Kuo A."/>
            <person name="Riley R."/>
            <person name="Clum A."/>
            <person name="Nolan M."/>
            <person name="Lipzen A."/>
            <person name="Salamov A."/>
            <person name="Henrissat B."/>
            <person name="Wiebenga A."/>
            <person name="De Vries R.P."/>
            <person name="Grigoriev I.V."/>
            <person name="Mortensen U.H."/>
            <person name="Andersen M.R."/>
            <person name="Baker S.E."/>
        </authorList>
    </citation>
    <scope>NUCLEOTIDE SEQUENCE [LARGE SCALE GENOMIC DNA]</scope>
    <source>
        <strain evidence="2 3">CBS 115572</strain>
    </source>
</reference>
<gene>
    <name evidence="2" type="ORF">BO94DRAFT_315824</name>
</gene>
<dbReference type="RefSeq" id="XP_025470734.1">
    <property type="nucleotide sequence ID" value="XM_025606859.1"/>
</dbReference>
<name>A0A317X5W6_9EURO</name>
<accession>A0A317X5W6</accession>
<dbReference type="GeneID" id="37109002"/>
<sequence>MGSEPAHLSWFDLCMLCLMVNEHTYSQIANMICFYSSYLFIICTWILFPLIIFWHHIPMHGTGLHSTYPSHHLPTSETAS</sequence>
<evidence type="ECO:0000313" key="2">
    <source>
        <dbReference type="EMBL" id="PWY93973.1"/>
    </source>
</evidence>
<organism evidence="2 3">
    <name type="scientific">Aspergillus sclerotioniger CBS 115572</name>
    <dbReference type="NCBI Taxonomy" id="1450535"/>
    <lineage>
        <taxon>Eukaryota</taxon>
        <taxon>Fungi</taxon>
        <taxon>Dikarya</taxon>
        <taxon>Ascomycota</taxon>
        <taxon>Pezizomycotina</taxon>
        <taxon>Eurotiomycetes</taxon>
        <taxon>Eurotiomycetidae</taxon>
        <taxon>Eurotiales</taxon>
        <taxon>Aspergillaceae</taxon>
        <taxon>Aspergillus</taxon>
        <taxon>Aspergillus subgen. Circumdati</taxon>
    </lineage>
</organism>
<dbReference type="AlphaFoldDB" id="A0A317X5W6"/>